<dbReference type="OrthoDB" id="551302at2759"/>
<evidence type="ECO:0000313" key="2">
    <source>
        <dbReference type="EMBL" id="KAF2764097.1"/>
    </source>
</evidence>
<dbReference type="PANTHER" id="PTHR12398">
    <property type="entry name" value="PROTEIN PHOSPHATASE INHIBITOR"/>
    <property type="match status" value="1"/>
</dbReference>
<dbReference type="GO" id="GO:0004864">
    <property type="term" value="F:protein phosphatase inhibitor activity"/>
    <property type="evidence" value="ECO:0007669"/>
    <property type="project" value="InterPro"/>
</dbReference>
<feature type="region of interest" description="Disordered" evidence="1">
    <location>
        <begin position="139"/>
        <end position="248"/>
    </location>
</feature>
<feature type="compositionally biased region" description="Low complexity" evidence="1">
    <location>
        <begin position="1"/>
        <end position="12"/>
    </location>
</feature>
<proteinExistence type="predicted"/>
<evidence type="ECO:0008006" key="4">
    <source>
        <dbReference type="Google" id="ProtNLM"/>
    </source>
</evidence>
<dbReference type="Proteomes" id="UP000799436">
    <property type="component" value="Unassembled WGS sequence"/>
</dbReference>
<dbReference type="AlphaFoldDB" id="A0A6G1KU31"/>
<dbReference type="InterPro" id="IPR007062">
    <property type="entry name" value="PPI-2"/>
</dbReference>
<reference evidence="2" key="1">
    <citation type="journal article" date="2020" name="Stud. Mycol.">
        <title>101 Dothideomycetes genomes: a test case for predicting lifestyles and emergence of pathogens.</title>
        <authorList>
            <person name="Haridas S."/>
            <person name="Albert R."/>
            <person name="Binder M."/>
            <person name="Bloem J."/>
            <person name="Labutti K."/>
            <person name="Salamov A."/>
            <person name="Andreopoulos B."/>
            <person name="Baker S."/>
            <person name="Barry K."/>
            <person name="Bills G."/>
            <person name="Bluhm B."/>
            <person name="Cannon C."/>
            <person name="Castanera R."/>
            <person name="Culley D."/>
            <person name="Daum C."/>
            <person name="Ezra D."/>
            <person name="Gonzalez J."/>
            <person name="Henrissat B."/>
            <person name="Kuo A."/>
            <person name="Liang C."/>
            <person name="Lipzen A."/>
            <person name="Lutzoni F."/>
            <person name="Magnuson J."/>
            <person name="Mondo S."/>
            <person name="Nolan M."/>
            <person name="Ohm R."/>
            <person name="Pangilinan J."/>
            <person name="Park H.-J."/>
            <person name="Ramirez L."/>
            <person name="Alfaro M."/>
            <person name="Sun H."/>
            <person name="Tritt A."/>
            <person name="Yoshinaga Y."/>
            <person name="Zwiers L.-H."/>
            <person name="Turgeon B."/>
            <person name="Goodwin S."/>
            <person name="Spatafora J."/>
            <person name="Crous P."/>
            <person name="Grigoriev I."/>
        </authorList>
    </citation>
    <scope>NUCLEOTIDE SEQUENCE</scope>
    <source>
        <strain evidence="2">CBS 116005</strain>
    </source>
</reference>
<keyword evidence="3" id="KW-1185">Reference proteome</keyword>
<sequence>MAQTAPAQHTPPADMPKRPKGILKNSNSYQHISPDARISPTQTHAPSSFHEPPSQAQATPERPGMPSRELSEKEITQMNTELNAGGPQRRNSSNPRGSISRRQSGQSANADGTSDQEEPANQKLKWDEANLWLNEGQMGGKMKIDEPKTPFVRQAEPVEDDEEIESINAQGIAVDELDMGKSGSGGTASKKKTAKEDDIPGLDIGEPEMEPTLERQDSEDRRVTVGKTDESSEDGMHHGEDEANMTGEELAKHRKFEEMRKKHYEMKNIKNLLGHPEALDVDEEDEEETR</sequence>
<accession>A0A6G1KU31</accession>
<dbReference type="GO" id="GO:0009966">
    <property type="term" value="P:regulation of signal transduction"/>
    <property type="evidence" value="ECO:0007669"/>
    <property type="project" value="InterPro"/>
</dbReference>
<feature type="compositionally biased region" description="Low complexity" evidence="1">
    <location>
        <begin position="96"/>
        <end position="107"/>
    </location>
</feature>
<evidence type="ECO:0000256" key="1">
    <source>
        <dbReference type="SAM" id="MobiDB-lite"/>
    </source>
</evidence>
<feature type="region of interest" description="Disordered" evidence="1">
    <location>
        <begin position="1"/>
        <end position="127"/>
    </location>
</feature>
<gene>
    <name evidence="2" type="ORF">EJ03DRAFT_302614</name>
</gene>
<dbReference type="PANTHER" id="PTHR12398:SF20">
    <property type="entry name" value="PROTEIN PHOSPHATASE 1 REGULATORY INHIBITOR SUBUNIT 2"/>
    <property type="match status" value="1"/>
</dbReference>
<name>A0A6G1KU31_9PEZI</name>
<dbReference type="Pfam" id="PF04979">
    <property type="entry name" value="IPP-2"/>
    <property type="match status" value="1"/>
</dbReference>
<protein>
    <recommendedName>
        <fullName evidence="4">Glc8 protein</fullName>
    </recommendedName>
</protein>
<organism evidence="2 3">
    <name type="scientific">Teratosphaeria nubilosa</name>
    <dbReference type="NCBI Taxonomy" id="161662"/>
    <lineage>
        <taxon>Eukaryota</taxon>
        <taxon>Fungi</taxon>
        <taxon>Dikarya</taxon>
        <taxon>Ascomycota</taxon>
        <taxon>Pezizomycotina</taxon>
        <taxon>Dothideomycetes</taxon>
        <taxon>Dothideomycetidae</taxon>
        <taxon>Mycosphaerellales</taxon>
        <taxon>Teratosphaeriaceae</taxon>
        <taxon>Teratosphaeria</taxon>
    </lineage>
</organism>
<feature type="compositionally biased region" description="Basic and acidic residues" evidence="1">
    <location>
        <begin position="212"/>
        <end position="241"/>
    </location>
</feature>
<dbReference type="EMBL" id="ML995940">
    <property type="protein sequence ID" value="KAF2764097.1"/>
    <property type="molecule type" value="Genomic_DNA"/>
</dbReference>
<evidence type="ECO:0000313" key="3">
    <source>
        <dbReference type="Proteomes" id="UP000799436"/>
    </source>
</evidence>